<proteinExistence type="predicted"/>
<organism evidence="1 2">
    <name type="scientific">Hepatospora eriocheir</name>
    <dbReference type="NCBI Taxonomy" id="1081669"/>
    <lineage>
        <taxon>Eukaryota</taxon>
        <taxon>Fungi</taxon>
        <taxon>Fungi incertae sedis</taxon>
        <taxon>Microsporidia</taxon>
        <taxon>Hepatosporidae</taxon>
        <taxon>Hepatospora</taxon>
    </lineage>
</organism>
<dbReference type="VEuPathDB" id="MicrosporidiaDB:HERIO_1527"/>
<dbReference type="EMBL" id="LVKB01000080">
    <property type="protein sequence ID" value="ORD96533.1"/>
    <property type="molecule type" value="Genomic_DNA"/>
</dbReference>
<accession>A0A1X0QA18</accession>
<protein>
    <submittedName>
        <fullName evidence="1">Uncharacterized protein</fullName>
    </submittedName>
</protein>
<reference evidence="1 2" key="1">
    <citation type="journal article" date="2017" name="Environ. Microbiol.">
        <title>Decay of the glycolytic pathway and adaptation to intranuclear parasitism within Enterocytozoonidae microsporidia.</title>
        <authorList>
            <person name="Wiredu Boakye D."/>
            <person name="Jaroenlak P."/>
            <person name="Prachumwat A."/>
            <person name="Williams T.A."/>
            <person name="Bateman K.S."/>
            <person name="Itsathitphaisarn O."/>
            <person name="Sritunyalucksana K."/>
            <person name="Paszkiewicz K.H."/>
            <person name="Moore K.A."/>
            <person name="Stentiford G.D."/>
            <person name="Williams B.A."/>
        </authorList>
    </citation>
    <scope>NUCLEOTIDE SEQUENCE [LARGE SCALE GENOMIC DNA]</scope>
    <source>
        <strain evidence="1 2">GB1</strain>
    </source>
</reference>
<dbReference type="AlphaFoldDB" id="A0A1X0QA18"/>
<dbReference type="VEuPathDB" id="MicrosporidiaDB:A0H76_2207"/>
<evidence type="ECO:0000313" key="1">
    <source>
        <dbReference type="EMBL" id="ORD96533.1"/>
    </source>
</evidence>
<comment type="caution">
    <text evidence="1">The sequence shown here is derived from an EMBL/GenBank/DDBJ whole genome shotgun (WGS) entry which is preliminary data.</text>
</comment>
<gene>
    <name evidence="1" type="ORF">HERIO_1527</name>
</gene>
<evidence type="ECO:0000313" key="2">
    <source>
        <dbReference type="Proteomes" id="UP000192356"/>
    </source>
</evidence>
<sequence length="335" mass="39593">MIYCLLNLILSTSTENDVIQDLINDINKLDKKVMQIITDEENEICNIIRSSYHPMSLLQELFYHTFDDLKVSDCDLKSLLRKILNNMKALKVFFLFKKITTLDMNEKLNLFLYNMLQKHDKYNDDFDLNDGIFEVFGFNHIIKIKNILHEGIKKYLNSQNFRKNIESLSRLKSKDVIVVISHFIDFLVENTLKKSIDSYVKNFQLIDIIELVINQENFLNNNEIEETCLKFNNIFSKCLSIIDSDSEDKSIMEIFDCFDIEIEDVCKIFIPKIEEKYIEKIKKDIKILKDTILSQCEDDFLSLNNKIINLINLKNIKIKRFYLAQQSFVLLKKNS</sequence>
<name>A0A1X0QA18_9MICR</name>
<keyword evidence="2" id="KW-1185">Reference proteome</keyword>
<dbReference type="VEuPathDB" id="MicrosporidiaDB:A0H76_2208"/>
<dbReference type="Proteomes" id="UP000192356">
    <property type="component" value="Unassembled WGS sequence"/>
</dbReference>